<evidence type="ECO:0000256" key="3">
    <source>
        <dbReference type="ARBA" id="ARBA00022777"/>
    </source>
</evidence>
<gene>
    <name evidence="5" type="ORF">MELLADRAFT_61219</name>
</gene>
<protein>
    <recommendedName>
        <fullName evidence="4">Alpha-type protein kinase domain-containing protein</fullName>
    </recommendedName>
</protein>
<dbReference type="GO" id="GO:0004674">
    <property type="term" value="F:protein serine/threonine kinase activity"/>
    <property type="evidence" value="ECO:0007669"/>
    <property type="project" value="UniProtKB-KW"/>
</dbReference>
<dbReference type="HOGENOM" id="CLU_1796890_0_0_1"/>
<name>F4RE21_MELLP</name>
<keyword evidence="1" id="KW-0723">Serine/threonine-protein kinase</keyword>
<feature type="domain" description="Alpha-type protein kinase" evidence="4">
    <location>
        <begin position="12"/>
        <end position="140"/>
    </location>
</feature>
<keyword evidence="2" id="KW-0808">Transferase</keyword>
<dbReference type="EMBL" id="GL883097">
    <property type="protein sequence ID" value="EGG09516.1"/>
    <property type="molecule type" value="Genomic_DNA"/>
</dbReference>
<keyword evidence="3" id="KW-0418">Kinase</keyword>
<dbReference type="RefSeq" id="XP_007407243.1">
    <property type="nucleotide sequence ID" value="XM_007407181.1"/>
</dbReference>
<dbReference type="AlphaFoldDB" id="F4RE21"/>
<evidence type="ECO:0000259" key="4">
    <source>
        <dbReference type="Pfam" id="PF02816"/>
    </source>
</evidence>
<sequence>MKLARRRLKGSSLLNYLEEFQMNVQEAKLLMDFQNFVAGQPGVPPPLAEIIAKLEVVRTFIVSKNLIASPLPKDLWAIKTAQNKNPKKYVSQIAKLTHADDDLLYQALQAWSHWTFNLYKGEALLSEISADRHLLSGFQTVDRK</sequence>
<proteinExistence type="predicted"/>
<evidence type="ECO:0000313" key="5">
    <source>
        <dbReference type="EMBL" id="EGG09516.1"/>
    </source>
</evidence>
<keyword evidence="6" id="KW-1185">Reference proteome</keyword>
<dbReference type="GeneID" id="18929698"/>
<accession>F4RE21</accession>
<dbReference type="Proteomes" id="UP000001072">
    <property type="component" value="Unassembled WGS sequence"/>
</dbReference>
<evidence type="ECO:0000256" key="2">
    <source>
        <dbReference type="ARBA" id="ARBA00022679"/>
    </source>
</evidence>
<organism evidence="6">
    <name type="scientific">Melampsora larici-populina (strain 98AG31 / pathotype 3-4-7)</name>
    <name type="common">Poplar leaf rust fungus</name>
    <dbReference type="NCBI Taxonomy" id="747676"/>
    <lineage>
        <taxon>Eukaryota</taxon>
        <taxon>Fungi</taxon>
        <taxon>Dikarya</taxon>
        <taxon>Basidiomycota</taxon>
        <taxon>Pucciniomycotina</taxon>
        <taxon>Pucciniomycetes</taxon>
        <taxon>Pucciniales</taxon>
        <taxon>Melampsoraceae</taxon>
        <taxon>Melampsora</taxon>
    </lineage>
</organism>
<reference evidence="6" key="1">
    <citation type="journal article" date="2011" name="Proc. Natl. Acad. Sci. U.S.A.">
        <title>Obligate biotrophy features unraveled by the genomic analysis of rust fungi.</title>
        <authorList>
            <person name="Duplessis S."/>
            <person name="Cuomo C.A."/>
            <person name="Lin Y.-C."/>
            <person name="Aerts A."/>
            <person name="Tisserant E."/>
            <person name="Veneault-Fourrey C."/>
            <person name="Joly D.L."/>
            <person name="Hacquard S."/>
            <person name="Amselem J."/>
            <person name="Cantarel B.L."/>
            <person name="Chiu R."/>
            <person name="Coutinho P.M."/>
            <person name="Feau N."/>
            <person name="Field M."/>
            <person name="Frey P."/>
            <person name="Gelhaye E."/>
            <person name="Goldberg J."/>
            <person name="Grabherr M.G."/>
            <person name="Kodira C.D."/>
            <person name="Kohler A."/>
            <person name="Kuees U."/>
            <person name="Lindquist E.A."/>
            <person name="Lucas S.M."/>
            <person name="Mago R."/>
            <person name="Mauceli E."/>
            <person name="Morin E."/>
            <person name="Murat C."/>
            <person name="Pangilinan J.L."/>
            <person name="Park R."/>
            <person name="Pearson M."/>
            <person name="Quesneville H."/>
            <person name="Rouhier N."/>
            <person name="Sakthikumar S."/>
            <person name="Salamov A.A."/>
            <person name="Schmutz J."/>
            <person name="Selles B."/>
            <person name="Shapiro H."/>
            <person name="Tanguay P."/>
            <person name="Tuskan G.A."/>
            <person name="Henrissat B."/>
            <person name="Van de Peer Y."/>
            <person name="Rouze P."/>
            <person name="Ellis J.G."/>
            <person name="Dodds P.N."/>
            <person name="Schein J.E."/>
            <person name="Zhong S."/>
            <person name="Hamelin R.C."/>
            <person name="Grigoriev I.V."/>
            <person name="Szabo L.J."/>
            <person name="Martin F."/>
        </authorList>
    </citation>
    <scope>NUCLEOTIDE SEQUENCE [LARGE SCALE GENOMIC DNA]</scope>
    <source>
        <strain evidence="6">98AG31 / pathotype 3-4-7</strain>
    </source>
</reference>
<dbReference type="InParanoid" id="F4RE21"/>
<dbReference type="Pfam" id="PF02816">
    <property type="entry name" value="Alpha_kinase"/>
    <property type="match status" value="1"/>
</dbReference>
<dbReference type="GO" id="GO:0005524">
    <property type="term" value="F:ATP binding"/>
    <property type="evidence" value="ECO:0007669"/>
    <property type="project" value="InterPro"/>
</dbReference>
<dbReference type="VEuPathDB" id="FungiDB:MELLADRAFT_61219"/>
<dbReference type="InterPro" id="IPR004166">
    <property type="entry name" value="a-kinase_dom"/>
</dbReference>
<evidence type="ECO:0000256" key="1">
    <source>
        <dbReference type="ARBA" id="ARBA00022527"/>
    </source>
</evidence>
<evidence type="ECO:0000313" key="6">
    <source>
        <dbReference type="Proteomes" id="UP000001072"/>
    </source>
</evidence>
<dbReference type="KEGG" id="mlr:MELLADRAFT_61219"/>